<evidence type="ECO:0000256" key="6">
    <source>
        <dbReference type="SAM" id="Coils"/>
    </source>
</evidence>
<dbReference type="InterPro" id="IPR027417">
    <property type="entry name" value="P-loop_NTPase"/>
</dbReference>
<dbReference type="GeneID" id="100373911"/>
<evidence type="ECO:0000313" key="9">
    <source>
        <dbReference type="RefSeq" id="XP_002732533.1"/>
    </source>
</evidence>
<dbReference type="SUPFAM" id="SSF49562">
    <property type="entry name" value="C2 domain (Calcium/lipid-binding domain, CaLB)"/>
    <property type="match status" value="1"/>
</dbReference>
<dbReference type="Pfam" id="PF11618">
    <property type="entry name" value="C2-C2_1"/>
    <property type="match status" value="1"/>
</dbReference>
<keyword evidence="3 6" id="KW-0175">Coiled coil</keyword>
<dbReference type="InterPro" id="IPR019821">
    <property type="entry name" value="Kinesin_motor_CS"/>
</dbReference>
<dbReference type="Gene3D" id="2.60.40.150">
    <property type="entry name" value="C2 domain"/>
    <property type="match status" value="1"/>
</dbReference>
<feature type="coiled-coil region" evidence="6">
    <location>
        <begin position="886"/>
        <end position="934"/>
    </location>
</feature>
<sequence>MSADSVKVAVRVRPFNQREKNANSKCVISMSGNATTITNPDNGKTHTFAFDYSYWSHDCFKEENGVFVSTDTKYADQNIVFNSLGKGVLDNAWQGYNAALFAYGQTGSGKSYSMIGYGPNRGIVPITCDELFKVIDQNTDKNKQLQVSYSMLEIYNEQVRDLLTKPSHGQRGGLKIRQHPQSGFFVEGLKSVPVRCYKEIERLMDDGTVNRTTASTNMNATSSRSHMVITIKFKQVFLNEFGESTTKSSEISLVDLAGSERADSTGATGDRLKEGSAINQSLSTLGNVISALADKAMGKKKVLVPYRDSVLTKLLQGALGGNSRTIMIAALSPAGINYEETLSTLRYADRAKKIQNKAKINESPTDRLIRELKEENAKLQAMLSKSGGLGSRDGADLEMLLKENERKMSEINTAWEQRLEEARKEWEKIHPVSVSESDNLTKQYPFLQNVNEDLQLCGVIKYPLPEGQTVIGRAGNTPQGNKIQLKGLGIQGSHVLVCNTGTSVTLEPIDVAKTIVNGLHVVQQIELRHLDRIKLGSNSIFLYIGFPHERKNKDDINKYDYEFFQSELAEAEGFGNEQFFQKEDKDAGPDPAALRIYDDFIKILPMTAEVNAISEELGKKLVFEPYIKNLASHDALGRDKAKEVEVRIVDKENNHVWVWSKPKFINRKFIIEELYQNYVENEIDISEIDEEHDPFWDPLEPVFLGSAHIWLQSLAYLMGVDDQIEIHNYKGEEEGIVQCSLKPCDNKKNLLGDDAMVLDPTDLLNTRLDFMMCLSHCLGVKWVKNENTRGTFCKFEFYNCEEEFETKTVWTTRNPDYAFRKQFTIQPVDMEFLTYLQTHALVVQLWGTQGGTVSNRKLSTVSLTENMLRDRSGSWMAHDNQGLELLLSKEKEISALKKKLRQQEDDGLILKDAYDSARKEVFSLKQKLEILRTAKGAKSALKNKSSAVNGSNGHVTVNVMNGHVTPTPQSIDRPASAASIDAEIARALKVFFKDIKGVQQELKELRTDSEKISDDPADMLKRSLLQQHQTVCNIEDDLSACVSSLKTNVTTAIRNMKKQSAMI</sequence>
<dbReference type="InterPro" id="IPR021656">
    <property type="entry name" value="C2-C2_1"/>
</dbReference>
<dbReference type="InterPro" id="IPR008984">
    <property type="entry name" value="SMAD_FHA_dom_sf"/>
</dbReference>
<dbReference type="CDD" id="cd01365">
    <property type="entry name" value="KISc_KIF1A_KIF1B"/>
    <property type="match status" value="1"/>
</dbReference>
<evidence type="ECO:0000256" key="4">
    <source>
        <dbReference type="ARBA" id="ARBA00023175"/>
    </source>
</evidence>
<evidence type="ECO:0000313" key="8">
    <source>
        <dbReference type="Proteomes" id="UP000694865"/>
    </source>
</evidence>
<dbReference type="InterPro" id="IPR001752">
    <property type="entry name" value="Kinesin_motor_dom"/>
</dbReference>
<dbReference type="SUPFAM" id="SSF52540">
    <property type="entry name" value="P-loop containing nucleoside triphosphate hydrolases"/>
    <property type="match status" value="1"/>
</dbReference>
<gene>
    <name evidence="9" type="primary">LOC100373911</name>
</gene>
<evidence type="ECO:0000256" key="1">
    <source>
        <dbReference type="ARBA" id="ARBA00022741"/>
    </source>
</evidence>
<name>A0ABM0GLG5_SACKO</name>
<keyword evidence="4 5" id="KW-0505">Motor protein</keyword>
<dbReference type="Pfam" id="PF00225">
    <property type="entry name" value="Kinesin"/>
    <property type="match status" value="1"/>
</dbReference>
<dbReference type="InterPro" id="IPR036961">
    <property type="entry name" value="Kinesin_motor_dom_sf"/>
</dbReference>
<dbReference type="SUPFAM" id="SSF49879">
    <property type="entry name" value="SMAD/FHA domain"/>
    <property type="match status" value="1"/>
</dbReference>
<dbReference type="Gene3D" id="2.60.200.20">
    <property type="match status" value="1"/>
</dbReference>
<proteinExistence type="inferred from homology"/>
<feature type="domain" description="Kinesin motor" evidence="7">
    <location>
        <begin position="5"/>
        <end position="354"/>
    </location>
</feature>
<keyword evidence="1 5" id="KW-0547">Nucleotide-binding</keyword>
<dbReference type="InterPro" id="IPR035892">
    <property type="entry name" value="C2_domain_sf"/>
</dbReference>
<dbReference type="Proteomes" id="UP000694865">
    <property type="component" value="Unplaced"/>
</dbReference>
<dbReference type="PANTHER" id="PTHR47117">
    <property type="entry name" value="STAR-RELATED LIPID TRANSFER PROTEIN 9"/>
    <property type="match status" value="1"/>
</dbReference>
<keyword evidence="2 5" id="KW-0067">ATP-binding</keyword>
<dbReference type="Gene3D" id="3.40.850.10">
    <property type="entry name" value="Kinesin motor domain"/>
    <property type="match status" value="1"/>
</dbReference>
<evidence type="ECO:0000259" key="7">
    <source>
        <dbReference type="PROSITE" id="PS50067"/>
    </source>
</evidence>
<dbReference type="SMART" id="SM00129">
    <property type="entry name" value="KISc"/>
    <property type="match status" value="1"/>
</dbReference>
<evidence type="ECO:0000256" key="2">
    <source>
        <dbReference type="ARBA" id="ARBA00022840"/>
    </source>
</evidence>
<feature type="coiled-coil region" evidence="6">
    <location>
        <begin position="365"/>
        <end position="425"/>
    </location>
</feature>
<dbReference type="PRINTS" id="PR00380">
    <property type="entry name" value="KINESINHEAVY"/>
</dbReference>
<dbReference type="CDD" id="cd22709">
    <property type="entry name" value="FHA_KIF28P"/>
    <property type="match status" value="1"/>
</dbReference>
<keyword evidence="8" id="KW-1185">Reference proteome</keyword>
<dbReference type="PROSITE" id="PS00411">
    <property type="entry name" value="KINESIN_MOTOR_1"/>
    <property type="match status" value="1"/>
</dbReference>
<reference evidence="9" key="1">
    <citation type="submission" date="2025-08" db="UniProtKB">
        <authorList>
            <consortium name="RefSeq"/>
        </authorList>
    </citation>
    <scope>IDENTIFICATION</scope>
    <source>
        <tissue evidence="9">Testes</tissue>
    </source>
</reference>
<protein>
    <submittedName>
        <fullName evidence="9">Kinesin-like protein KIF28P-like</fullName>
    </submittedName>
</protein>
<accession>A0ABM0GLG5</accession>
<dbReference type="PROSITE" id="PS50067">
    <property type="entry name" value="KINESIN_MOTOR_2"/>
    <property type="match status" value="1"/>
</dbReference>
<organism evidence="8 9">
    <name type="scientific">Saccoglossus kowalevskii</name>
    <name type="common">Acorn worm</name>
    <dbReference type="NCBI Taxonomy" id="10224"/>
    <lineage>
        <taxon>Eukaryota</taxon>
        <taxon>Metazoa</taxon>
        <taxon>Hemichordata</taxon>
        <taxon>Enteropneusta</taxon>
        <taxon>Harrimaniidae</taxon>
        <taxon>Saccoglossus</taxon>
    </lineage>
</organism>
<evidence type="ECO:0000256" key="5">
    <source>
        <dbReference type="PROSITE-ProRule" id="PRU00283"/>
    </source>
</evidence>
<evidence type="ECO:0000256" key="3">
    <source>
        <dbReference type="ARBA" id="ARBA00023054"/>
    </source>
</evidence>
<comment type="similarity">
    <text evidence="5">Belongs to the TRAFAC class myosin-kinesin ATPase superfamily. Kinesin family.</text>
</comment>
<dbReference type="RefSeq" id="XP_002732533.1">
    <property type="nucleotide sequence ID" value="XM_002732487.2"/>
</dbReference>
<feature type="binding site" evidence="5">
    <location>
        <begin position="104"/>
        <end position="111"/>
    </location>
    <ligand>
        <name>ATP</name>
        <dbReference type="ChEBI" id="CHEBI:30616"/>
    </ligand>
</feature>